<dbReference type="SUPFAM" id="SSF101690">
    <property type="entry name" value="PAZ domain"/>
    <property type="match status" value="1"/>
</dbReference>
<proteinExistence type="predicted"/>
<dbReference type="InterPro" id="IPR003100">
    <property type="entry name" value="PAZ_dom"/>
</dbReference>
<dbReference type="PROSITE" id="PS50821">
    <property type="entry name" value="PAZ"/>
    <property type="match status" value="1"/>
</dbReference>
<name>A0A0A9CD00_ARUDO</name>
<protein>
    <recommendedName>
        <fullName evidence="1">PAZ domain-containing protein</fullName>
    </recommendedName>
</protein>
<evidence type="ECO:0000259" key="1">
    <source>
        <dbReference type="PROSITE" id="PS50821"/>
    </source>
</evidence>
<reference evidence="2" key="1">
    <citation type="submission" date="2014-09" db="EMBL/GenBank/DDBJ databases">
        <authorList>
            <person name="Magalhaes I.L.F."/>
            <person name="Oliveira U."/>
            <person name="Santos F.R."/>
            <person name="Vidigal T.H.D.A."/>
            <person name="Brescovit A.D."/>
            <person name="Santos A.J."/>
        </authorList>
    </citation>
    <scope>NUCLEOTIDE SEQUENCE</scope>
    <source>
        <tissue evidence="2">Shoot tissue taken approximately 20 cm above the soil surface</tissue>
    </source>
</reference>
<dbReference type="GO" id="GO:0003723">
    <property type="term" value="F:RNA binding"/>
    <property type="evidence" value="ECO:0007669"/>
    <property type="project" value="InterPro"/>
</dbReference>
<dbReference type="Gene3D" id="2.170.260.10">
    <property type="entry name" value="paz domain"/>
    <property type="match status" value="1"/>
</dbReference>
<reference evidence="2" key="2">
    <citation type="journal article" date="2015" name="Data Brief">
        <title>Shoot transcriptome of the giant reed, Arundo donax.</title>
        <authorList>
            <person name="Barrero R.A."/>
            <person name="Guerrero F.D."/>
            <person name="Moolhuijzen P."/>
            <person name="Goolsby J.A."/>
            <person name="Tidwell J."/>
            <person name="Bellgard S.E."/>
            <person name="Bellgard M.I."/>
        </authorList>
    </citation>
    <scope>NUCLEOTIDE SEQUENCE</scope>
    <source>
        <tissue evidence="2">Shoot tissue taken approximately 20 cm above the soil surface</tissue>
    </source>
</reference>
<dbReference type="AlphaFoldDB" id="A0A0A9CD00"/>
<organism evidence="2">
    <name type="scientific">Arundo donax</name>
    <name type="common">Giant reed</name>
    <name type="synonym">Donax arundinaceus</name>
    <dbReference type="NCBI Taxonomy" id="35708"/>
    <lineage>
        <taxon>Eukaryota</taxon>
        <taxon>Viridiplantae</taxon>
        <taxon>Streptophyta</taxon>
        <taxon>Embryophyta</taxon>
        <taxon>Tracheophyta</taxon>
        <taxon>Spermatophyta</taxon>
        <taxon>Magnoliopsida</taxon>
        <taxon>Liliopsida</taxon>
        <taxon>Poales</taxon>
        <taxon>Poaceae</taxon>
        <taxon>PACMAD clade</taxon>
        <taxon>Arundinoideae</taxon>
        <taxon>Arundineae</taxon>
        <taxon>Arundo</taxon>
    </lineage>
</organism>
<evidence type="ECO:0000313" key="2">
    <source>
        <dbReference type="EMBL" id="JAD74164.1"/>
    </source>
</evidence>
<sequence length="117" mass="13730">MLQNSVVYTPYDRKLYYVTGFHVSNANAPWHLKDGSVVSYKRYFKTSYSLRLTFEYQPLLAANGLFTVRNFLHKCYEKVKGCFLLRVPIFFMSTAILVQHHILIQLICDQIQEMANL</sequence>
<feature type="domain" description="PAZ" evidence="1">
    <location>
        <begin position="1"/>
        <end position="76"/>
    </location>
</feature>
<dbReference type="InterPro" id="IPR036085">
    <property type="entry name" value="PAZ_dom_sf"/>
</dbReference>
<dbReference type="EMBL" id="GBRH01223731">
    <property type="protein sequence ID" value="JAD74164.1"/>
    <property type="molecule type" value="Transcribed_RNA"/>
</dbReference>
<dbReference type="Pfam" id="PF02170">
    <property type="entry name" value="PAZ"/>
    <property type="match status" value="1"/>
</dbReference>
<accession>A0A0A9CD00</accession>